<dbReference type="Gene3D" id="3.40.50.720">
    <property type="entry name" value="NAD(P)-binding Rossmann-like Domain"/>
    <property type="match status" value="1"/>
</dbReference>
<dbReference type="EMBL" id="CP162601">
    <property type="protein sequence ID" value="XDK25550.1"/>
    <property type="molecule type" value="Genomic_DNA"/>
</dbReference>
<dbReference type="SUPFAM" id="SSF51735">
    <property type="entry name" value="NAD(P)-binding Rossmann-fold domains"/>
    <property type="match status" value="1"/>
</dbReference>
<evidence type="ECO:0000256" key="2">
    <source>
        <dbReference type="ARBA" id="ARBA00023002"/>
    </source>
</evidence>
<organism evidence="4">
    <name type="scientific">Vibrio sp. HB236076</name>
    <dbReference type="NCBI Taxonomy" id="3232307"/>
    <lineage>
        <taxon>Bacteria</taxon>
        <taxon>Pseudomonadati</taxon>
        <taxon>Pseudomonadota</taxon>
        <taxon>Gammaproteobacteria</taxon>
        <taxon>Vibrionales</taxon>
        <taxon>Vibrionaceae</taxon>
        <taxon>Vibrio</taxon>
    </lineage>
</organism>
<name>A0AB39HG27_9VIBR</name>
<dbReference type="PANTHER" id="PTHR24320">
    <property type="entry name" value="RETINOL DEHYDROGENASE"/>
    <property type="match status" value="1"/>
</dbReference>
<dbReference type="PROSITE" id="PS00061">
    <property type="entry name" value="ADH_SHORT"/>
    <property type="match status" value="1"/>
</dbReference>
<dbReference type="PRINTS" id="PR00081">
    <property type="entry name" value="GDHRDH"/>
</dbReference>
<dbReference type="KEGG" id="vih:AB0763_02575"/>
<dbReference type="InterPro" id="IPR036291">
    <property type="entry name" value="NAD(P)-bd_dom_sf"/>
</dbReference>
<dbReference type="AlphaFoldDB" id="A0AB39HG27"/>
<dbReference type="InterPro" id="IPR002347">
    <property type="entry name" value="SDR_fam"/>
</dbReference>
<proteinExistence type="inferred from homology"/>
<evidence type="ECO:0000313" key="4">
    <source>
        <dbReference type="EMBL" id="XDK25550.1"/>
    </source>
</evidence>
<sequence length="267" mass="28426">MKKTILITGATDGIGYETAKSLVEIGHNVIVHGRNPAKVKQVSEQLMAINSTVNIEALIADLSQQEAVNTMTTQLESRDGQIDIVINNAGIFTTSAPINEKGLDIRFMVNTLAPYQITKALLPLMPSSGRVVNLSSAAQKSVNLDALKGTVRLGDNDAYAQSKLALTMWSHALGNAQGSHGPVIISVNPKSFLGSKMVNQAYGIAGSDLSIGADILVRAALSDEFATAQGRYYDNDIGAFSDAHPDTYQASKVESLIEAMDHLLADQ</sequence>
<protein>
    <submittedName>
        <fullName evidence="4">SDR family NAD(P)-dependent oxidoreductase</fullName>
    </submittedName>
</protein>
<dbReference type="RefSeq" id="WP_306100992.1">
    <property type="nucleotide sequence ID" value="NZ_CP162601.1"/>
</dbReference>
<keyword evidence="2" id="KW-0560">Oxidoreductase</keyword>
<gene>
    <name evidence="4" type="ORF">AB0763_02575</name>
</gene>
<reference evidence="4" key="1">
    <citation type="submission" date="2024-07" db="EMBL/GenBank/DDBJ databases">
        <title>Genome Analysis of a Potential Novel Vibrio Species Secreting pH- and Thermo-stable Alginate Lyase and its Application in Producing Alginate Oligosaccharides.</title>
        <authorList>
            <person name="Huang H."/>
            <person name="Bao K."/>
        </authorList>
    </citation>
    <scope>NUCLEOTIDE SEQUENCE</scope>
    <source>
        <strain evidence="4">HB236076</strain>
    </source>
</reference>
<dbReference type="GO" id="GO:0016491">
    <property type="term" value="F:oxidoreductase activity"/>
    <property type="evidence" value="ECO:0007669"/>
    <property type="project" value="UniProtKB-KW"/>
</dbReference>
<dbReference type="InterPro" id="IPR020904">
    <property type="entry name" value="Sc_DH/Rdtase_CS"/>
</dbReference>
<evidence type="ECO:0000256" key="3">
    <source>
        <dbReference type="RuleBase" id="RU000363"/>
    </source>
</evidence>
<accession>A0AB39HG27</accession>
<comment type="similarity">
    <text evidence="1 3">Belongs to the short-chain dehydrogenases/reductases (SDR) family.</text>
</comment>
<dbReference type="PANTHER" id="PTHR24320:SF148">
    <property type="entry name" value="NAD(P)-BINDING ROSSMANN-FOLD SUPERFAMILY PROTEIN"/>
    <property type="match status" value="1"/>
</dbReference>
<evidence type="ECO:0000256" key="1">
    <source>
        <dbReference type="ARBA" id="ARBA00006484"/>
    </source>
</evidence>
<dbReference type="Pfam" id="PF00106">
    <property type="entry name" value="adh_short"/>
    <property type="match status" value="1"/>
</dbReference>
<dbReference type="PRINTS" id="PR00080">
    <property type="entry name" value="SDRFAMILY"/>
</dbReference>